<keyword evidence="2 4" id="KW-0472">Membrane</keyword>
<dbReference type="Pfam" id="PF13715">
    <property type="entry name" value="CarbopepD_reg_2"/>
    <property type="match status" value="1"/>
</dbReference>
<sequence length="1113" mass="122077">MKLTLVIMIGFLLQVSAKSYGQRISLSQKNISLEEVFKEIHKQTKFNILCDAEILQQTSAVSVNLRNATIQDALSTCFAGKRLTYVIDGNTIVVKRKTQDETAAKESQAILVTGVVTDEKGAALPGVTVTIKGTYSATSTDVNGKYTISVPSSESVLIFTFVGFENTEIPVAAQTSINVKMKEAGNFLNEVAVVGYGVQKKVSLIGAQSTVNVEELKLPTSNITSALAGRISGVVGVQRSGEPGKDLADIWIRGIATFGGGSSNPLVLVDGVERNINYIDPQDIASFTILKDASSTAVYGVRGANGVVLVQTKRGKVGKPQIYLDYNEGVTTFTRRPQLADGVTYLNLVNEALTTRGQQPKYTQDYITKTANKSDPLLYPDVNWLDATFNKLGYNRRANFNASGGVDNAQYYVSVGYYNEGGFLKTDQLAQYNSDVTYTRYNFTTNLNLKLSSTTKLDLGVQGYAAQSNGPALSTQDIFVNALSVPPVEYPISYPGGFIPGKSANGGFRNPYADLTRRGYNTDFNNAVQTNLRITQDLKFITKGLSATAMFSFDNYSDHSINRSKREDTYFPDTNNPYNADGTLNLVRTYTGNGNYLSYSRNNGGRRQSYTEAAINYDRSFGKHHITGLALGNAQDGIDAFAGDFTSSIPHRYLSLAGRGTYSYADRYFFEANFGYNGSENFDPKRRYGFFPSFGAGWVVSNESFFEPIKNTLNFLKFRYSNGFVGSDDLGSGRRFGYLTIVSELTDVNNGGYSFGKGFENSNGINVTDYGVSVSWAKSHKQDLGMEVRTLNDNLSIIVDLFKEHRTGIFLQRQSVPGFVGLVSQPEGNLGIANNKGIDATLEYNAHFGKVNVGFRGTFTYNKAVVVEDDRPTQAYPWLEHRGQPILARYGYQAVGLFKDQAEIDASAVPGDKSKVLPGDIKYKDLNGDGLINAYDQTKIGNGDVPSTVYGFGVNVEYKGFYVGAFFQGVANADIELGGAGIIPFNGDGGETNIYSNAVNRWTPQNPSQNVFYPRLAFGDSENFNNSQNSSWWVKDVGFIRLKTAELGYNLPNDLFSKFHIKGSRIYLIGYNLLTFSSFKLWDPELNTDQNGRADGAKYPSVKTISIGLNLKF</sequence>
<dbReference type="SUPFAM" id="SSF56935">
    <property type="entry name" value="Porins"/>
    <property type="match status" value="1"/>
</dbReference>
<evidence type="ECO:0000259" key="5">
    <source>
        <dbReference type="SMART" id="SM00965"/>
    </source>
</evidence>
<accession>A0ABP7P4D3</accession>
<proteinExistence type="inferred from homology"/>
<gene>
    <name evidence="6" type="ORF">GCM10022210_03810</name>
</gene>
<dbReference type="Gene3D" id="2.60.40.1120">
    <property type="entry name" value="Carboxypeptidase-like, regulatory domain"/>
    <property type="match status" value="1"/>
</dbReference>
<comment type="subcellular location">
    <subcellularLocation>
        <location evidence="4">Cell outer membrane</location>
        <topology evidence="4">Multi-pass membrane protein</topology>
    </subcellularLocation>
</comment>
<keyword evidence="4" id="KW-1134">Transmembrane beta strand</keyword>
<dbReference type="PROSITE" id="PS52016">
    <property type="entry name" value="TONB_DEPENDENT_REC_3"/>
    <property type="match status" value="1"/>
</dbReference>
<dbReference type="Gene3D" id="3.55.50.30">
    <property type="match status" value="1"/>
</dbReference>
<dbReference type="InterPro" id="IPR008969">
    <property type="entry name" value="CarboxyPept-like_regulatory"/>
</dbReference>
<dbReference type="Pfam" id="PF07715">
    <property type="entry name" value="Plug"/>
    <property type="match status" value="1"/>
</dbReference>
<name>A0ABP7P4D3_9SPHI</name>
<evidence type="ECO:0000256" key="1">
    <source>
        <dbReference type="ARBA" id="ARBA00022448"/>
    </source>
</evidence>
<reference evidence="7" key="1">
    <citation type="journal article" date="2019" name="Int. J. Syst. Evol. Microbiol.">
        <title>The Global Catalogue of Microorganisms (GCM) 10K type strain sequencing project: providing services to taxonomists for standard genome sequencing and annotation.</title>
        <authorList>
            <consortium name="The Broad Institute Genomics Platform"/>
            <consortium name="The Broad Institute Genome Sequencing Center for Infectious Disease"/>
            <person name="Wu L."/>
            <person name="Ma J."/>
        </authorList>
    </citation>
    <scope>NUCLEOTIDE SEQUENCE [LARGE SCALE GENOMIC DNA]</scope>
    <source>
        <strain evidence="7">JCM 16601</strain>
    </source>
</reference>
<dbReference type="Gene3D" id="2.170.130.10">
    <property type="entry name" value="TonB-dependent receptor, plug domain"/>
    <property type="match status" value="1"/>
</dbReference>
<keyword evidence="7" id="KW-1185">Reference proteome</keyword>
<keyword evidence="1 4" id="KW-0813">Transport</keyword>
<dbReference type="SUPFAM" id="SSF49464">
    <property type="entry name" value="Carboxypeptidase regulatory domain-like"/>
    <property type="match status" value="1"/>
</dbReference>
<keyword evidence="4" id="KW-0812">Transmembrane</keyword>
<comment type="caution">
    <text evidence="6">The sequence shown here is derived from an EMBL/GenBank/DDBJ whole genome shotgun (WGS) entry which is preliminary data.</text>
</comment>
<dbReference type="NCBIfam" id="TIGR04057">
    <property type="entry name" value="SusC_RagA_signa"/>
    <property type="match status" value="1"/>
</dbReference>
<organism evidence="6 7">
    <name type="scientific">Mucilaginibacter dorajii</name>
    <dbReference type="NCBI Taxonomy" id="692994"/>
    <lineage>
        <taxon>Bacteria</taxon>
        <taxon>Pseudomonadati</taxon>
        <taxon>Bacteroidota</taxon>
        <taxon>Sphingobacteriia</taxon>
        <taxon>Sphingobacteriales</taxon>
        <taxon>Sphingobacteriaceae</taxon>
        <taxon>Mucilaginibacter</taxon>
    </lineage>
</organism>
<dbReference type="Pfam" id="PF07660">
    <property type="entry name" value="STN"/>
    <property type="match status" value="1"/>
</dbReference>
<evidence type="ECO:0000313" key="6">
    <source>
        <dbReference type="EMBL" id="GAA3959552.1"/>
    </source>
</evidence>
<evidence type="ECO:0000313" key="7">
    <source>
        <dbReference type="Proteomes" id="UP001500742"/>
    </source>
</evidence>
<comment type="similarity">
    <text evidence="4">Belongs to the TonB-dependent receptor family.</text>
</comment>
<dbReference type="InterPro" id="IPR012910">
    <property type="entry name" value="Plug_dom"/>
</dbReference>
<dbReference type="InterPro" id="IPR037066">
    <property type="entry name" value="Plug_dom_sf"/>
</dbReference>
<dbReference type="RefSeq" id="WP_259090584.1">
    <property type="nucleotide sequence ID" value="NZ_BAAAZC010000004.1"/>
</dbReference>
<protein>
    <submittedName>
        <fullName evidence="6">TonB-dependent receptor</fullName>
    </submittedName>
</protein>
<evidence type="ECO:0000256" key="2">
    <source>
        <dbReference type="ARBA" id="ARBA00023136"/>
    </source>
</evidence>
<dbReference type="NCBIfam" id="TIGR04056">
    <property type="entry name" value="OMP_RagA_SusC"/>
    <property type="match status" value="1"/>
</dbReference>
<dbReference type="InterPro" id="IPR039426">
    <property type="entry name" value="TonB-dep_rcpt-like"/>
</dbReference>
<feature type="domain" description="Secretin/TonB short N-terminal" evidence="5">
    <location>
        <begin position="46"/>
        <end position="97"/>
    </location>
</feature>
<evidence type="ECO:0000256" key="3">
    <source>
        <dbReference type="ARBA" id="ARBA00023237"/>
    </source>
</evidence>
<dbReference type="Proteomes" id="UP001500742">
    <property type="component" value="Unassembled WGS sequence"/>
</dbReference>
<keyword evidence="6" id="KW-0675">Receptor</keyword>
<dbReference type="InterPro" id="IPR023997">
    <property type="entry name" value="TonB-dep_OMP_SusC/RagA_CS"/>
</dbReference>
<evidence type="ECO:0000256" key="4">
    <source>
        <dbReference type="PROSITE-ProRule" id="PRU01360"/>
    </source>
</evidence>
<dbReference type="InterPro" id="IPR023996">
    <property type="entry name" value="TonB-dep_OMP_SusC/RagA"/>
</dbReference>
<keyword evidence="3 4" id="KW-0998">Cell outer membrane</keyword>
<dbReference type="SMART" id="SM00965">
    <property type="entry name" value="STN"/>
    <property type="match status" value="1"/>
</dbReference>
<dbReference type="InterPro" id="IPR011662">
    <property type="entry name" value="Secretin/TonB_short_N"/>
</dbReference>
<dbReference type="EMBL" id="BAAAZC010000004">
    <property type="protein sequence ID" value="GAA3959552.1"/>
    <property type="molecule type" value="Genomic_DNA"/>
</dbReference>